<dbReference type="Gene3D" id="3.20.20.80">
    <property type="entry name" value="Glycosidases"/>
    <property type="match status" value="1"/>
</dbReference>
<evidence type="ECO:0000256" key="5">
    <source>
        <dbReference type="ARBA" id="ARBA00023295"/>
    </source>
</evidence>
<dbReference type="Proteomes" id="UP000599074">
    <property type="component" value="Unassembled WGS sequence"/>
</dbReference>
<keyword evidence="2" id="KW-0964">Secreted</keyword>
<dbReference type="AlphaFoldDB" id="A0A8J3TCC9"/>
<feature type="compositionally biased region" description="Low complexity" evidence="7">
    <location>
        <begin position="203"/>
        <end position="250"/>
    </location>
</feature>
<dbReference type="Pfam" id="PF02156">
    <property type="entry name" value="Glyco_hydro_26"/>
    <property type="match status" value="1"/>
</dbReference>
<evidence type="ECO:0000256" key="7">
    <source>
        <dbReference type="SAM" id="MobiDB-lite"/>
    </source>
</evidence>
<evidence type="ECO:0000256" key="3">
    <source>
        <dbReference type="ARBA" id="ARBA00022729"/>
    </source>
</evidence>
<evidence type="ECO:0000313" key="10">
    <source>
        <dbReference type="Proteomes" id="UP000599074"/>
    </source>
</evidence>
<dbReference type="InterPro" id="IPR017853">
    <property type="entry name" value="GH"/>
</dbReference>
<evidence type="ECO:0000256" key="1">
    <source>
        <dbReference type="ARBA" id="ARBA00004613"/>
    </source>
</evidence>
<gene>
    <name evidence="9" type="ORF">Pme01_41470</name>
</gene>
<keyword evidence="4 6" id="KW-0378">Hydrolase</keyword>
<dbReference type="InterPro" id="IPR022790">
    <property type="entry name" value="GH26_dom"/>
</dbReference>
<keyword evidence="5 6" id="KW-0326">Glycosidase</keyword>
<evidence type="ECO:0000313" key="9">
    <source>
        <dbReference type="EMBL" id="GII24550.1"/>
    </source>
</evidence>
<evidence type="ECO:0000256" key="2">
    <source>
        <dbReference type="ARBA" id="ARBA00022525"/>
    </source>
</evidence>
<keyword evidence="10" id="KW-1185">Reference proteome</keyword>
<comment type="caution">
    <text evidence="9">The sequence shown here is derived from an EMBL/GenBank/DDBJ whole genome shotgun (WGS) entry which is preliminary data.</text>
</comment>
<comment type="similarity">
    <text evidence="6">Belongs to the glycosyl hydrolase 26 family.</text>
</comment>
<evidence type="ECO:0000256" key="4">
    <source>
        <dbReference type="ARBA" id="ARBA00022801"/>
    </source>
</evidence>
<accession>A0A8J3TCC9</accession>
<dbReference type="InterPro" id="IPR055372">
    <property type="entry name" value="CBM96"/>
</dbReference>
<sequence length="564" mass="59758">MTQSVTPHEGSARSRFGRLLPVAAIAIAVAGPLALGTGAFAATSTLSYSPTDDAYISGARVNLNTGAADKLVAGTLNGDRMVTYLKFKVGTLAAGSTVTGATVTLSRDEHKLPATVTLSVVPGTGWTEAALTRNNAPALGSVVATVNPSASAATVTFDVSKVITGAGAYAFAITSSVTNDVARFRSAEYGATGPQLKLTMQNTVSAPSPTPTKSVTPSPSPTASKPATPSPSPTVSNPATPSPSPTTAKPAECTVDAKLVPSCGVLWGAAAGGFSTTPRDQALKDWEAVTGRTASIYHTYHTGDQLFPTKTEIAMASDPARPRLLMPNWKVADGYTWAQVAAGAADARIDLEASYLKANYTKPFFLVIHHEPENDVNATAGSGMTAKDYAAMFRHVVDRLRSNGVTNAVATLTYMSYEKWNNMPWWYDLYPGDAWVDWITLDAYVNAQPGGFHYGDFNYLVNRTTNKAAFPGYYSWVTSQHPNKPFMVSEWGVFDYAADPTQKAAIYAKVLQQLKALPAIKGLMYFDAQNAPGAPGDLRVNSSPQSLTEFKKIAADPIFNVTVK</sequence>
<proteinExistence type="inferred from homology"/>
<feature type="domain" description="GH26" evidence="8">
    <location>
        <begin position="245"/>
        <end position="550"/>
    </location>
</feature>
<dbReference type="Pfam" id="PF24517">
    <property type="entry name" value="CBM96"/>
    <property type="match status" value="1"/>
</dbReference>
<reference evidence="9" key="1">
    <citation type="submission" date="2021-01" db="EMBL/GenBank/DDBJ databases">
        <title>Whole genome shotgun sequence of Planosporangium mesophilum NBRC 109066.</title>
        <authorList>
            <person name="Komaki H."/>
            <person name="Tamura T."/>
        </authorList>
    </citation>
    <scope>NUCLEOTIDE SEQUENCE</scope>
    <source>
        <strain evidence="9">NBRC 109066</strain>
    </source>
</reference>
<dbReference type="GO" id="GO:0005576">
    <property type="term" value="C:extracellular region"/>
    <property type="evidence" value="ECO:0007669"/>
    <property type="project" value="UniProtKB-SubCell"/>
</dbReference>
<organism evidence="9 10">
    <name type="scientific">Planosporangium mesophilum</name>
    <dbReference type="NCBI Taxonomy" id="689768"/>
    <lineage>
        <taxon>Bacteria</taxon>
        <taxon>Bacillati</taxon>
        <taxon>Actinomycetota</taxon>
        <taxon>Actinomycetes</taxon>
        <taxon>Micromonosporales</taxon>
        <taxon>Micromonosporaceae</taxon>
        <taxon>Planosporangium</taxon>
    </lineage>
</organism>
<name>A0A8J3TCC9_9ACTN</name>
<evidence type="ECO:0000259" key="8">
    <source>
        <dbReference type="PROSITE" id="PS51764"/>
    </source>
</evidence>
<comment type="subcellular location">
    <subcellularLocation>
        <location evidence="1">Secreted</location>
    </subcellularLocation>
</comment>
<feature type="active site" description="Nucleophile" evidence="6">
    <location>
        <position position="490"/>
    </location>
</feature>
<feature type="region of interest" description="Disordered" evidence="7">
    <location>
        <begin position="202"/>
        <end position="250"/>
    </location>
</feature>
<dbReference type="SUPFAM" id="SSF51445">
    <property type="entry name" value="(Trans)glycosidases"/>
    <property type="match status" value="1"/>
</dbReference>
<protein>
    <recommendedName>
        <fullName evidence="8">GH26 domain-containing protein</fullName>
    </recommendedName>
</protein>
<dbReference type="PROSITE" id="PS51764">
    <property type="entry name" value="GH26"/>
    <property type="match status" value="1"/>
</dbReference>
<dbReference type="NCBIfam" id="NF033679">
    <property type="entry name" value="DNRLRE_dom"/>
    <property type="match status" value="1"/>
</dbReference>
<evidence type="ECO:0000256" key="6">
    <source>
        <dbReference type="PROSITE-ProRule" id="PRU01100"/>
    </source>
</evidence>
<dbReference type="RefSeq" id="WP_239088360.1">
    <property type="nucleotide sequence ID" value="NZ_BOON01000039.1"/>
</dbReference>
<keyword evidence="3" id="KW-0732">Signal</keyword>
<dbReference type="EMBL" id="BOON01000039">
    <property type="protein sequence ID" value="GII24550.1"/>
    <property type="molecule type" value="Genomic_DNA"/>
</dbReference>
<dbReference type="GO" id="GO:0004553">
    <property type="term" value="F:hydrolase activity, hydrolyzing O-glycosyl compounds"/>
    <property type="evidence" value="ECO:0007669"/>
    <property type="project" value="InterPro"/>
</dbReference>
<feature type="active site" description="Proton donor" evidence="6">
    <location>
        <position position="371"/>
    </location>
</feature>